<name>A0AAQ2WWV0_9SPIR</name>
<evidence type="ECO:0000313" key="1">
    <source>
        <dbReference type="EMBL" id="WAZ91759.1"/>
    </source>
</evidence>
<dbReference type="AlphaFoldDB" id="A0AAQ2WWV0"/>
<protein>
    <submittedName>
        <fullName evidence="1">Uncharacterized protein</fullName>
    </submittedName>
</protein>
<keyword evidence="1" id="KW-0614">Plasmid</keyword>
<dbReference type="EMBL" id="CP114646">
    <property type="protein sequence ID" value="WAZ91759.1"/>
    <property type="molecule type" value="Genomic_DNA"/>
</dbReference>
<sequence>MRFNSLHILGEEEKYDRDSKLIELVRKYKELEASNCLNQRELHALRLKLFFYEY</sequence>
<organism evidence="1 2">
    <name type="scientific">Borrelia miyamotoi</name>
    <dbReference type="NCBI Taxonomy" id="47466"/>
    <lineage>
        <taxon>Bacteria</taxon>
        <taxon>Pseudomonadati</taxon>
        <taxon>Spirochaetota</taxon>
        <taxon>Spirochaetia</taxon>
        <taxon>Spirochaetales</taxon>
        <taxon>Borreliaceae</taxon>
        <taxon>Borrelia</taxon>
    </lineage>
</organism>
<reference evidence="1" key="1">
    <citation type="submission" date="2022-12" db="EMBL/GenBank/DDBJ databases">
        <title>B. miyamotoi WGS.</title>
        <authorList>
            <person name="Kuleshov K.V."/>
            <person name="Hoornstra D."/>
            <person name="Hovius J.W."/>
            <person name="Platonov A.E."/>
            <person name="Telford S.R. III."/>
        </authorList>
    </citation>
    <scope>NUCLEOTIDE SEQUENCE</scope>
    <source>
        <strain evidence="1">410</strain>
        <plasmid evidence="1">p410-cp24-2</plasmid>
    </source>
</reference>
<geneLocation type="plasmid" evidence="1 2">
    <name>p410-cp24-2</name>
</geneLocation>
<dbReference type="Proteomes" id="UP001164544">
    <property type="component" value="Plasmid p410-cp24-2"/>
</dbReference>
<gene>
    <name evidence="1" type="ORF">O5398_06525</name>
</gene>
<proteinExistence type="predicted"/>
<evidence type="ECO:0000313" key="2">
    <source>
        <dbReference type="Proteomes" id="UP001164544"/>
    </source>
</evidence>
<accession>A0AAQ2WWV0</accession>